<dbReference type="InterPro" id="IPR050639">
    <property type="entry name" value="SSR_resolvase"/>
</dbReference>
<protein>
    <submittedName>
        <fullName evidence="4">Resolvase</fullName>
    </submittedName>
</protein>
<evidence type="ECO:0000313" key="4">
    <source>
        <dbReference type="EMBL" id="GEK46021.1"/>
    </source>
</evidence>
<feature type="domain" description="Resolvase/invertase-type recombinase catalytic" evidence="3">
    <location>
        <begin position="4"/>
        <end position="148"/>
    </location>
</feature>
<dbReference type="InterPro" id="IPR006119">
    <property type="entry name" value="Resolv_N"/>
</dbReference>
<dbReference type="SMART" id="SM00857">
    <property type="entry name" value="Resolvase"/>
    <property type="match status" value="1"/>
</dbReference>
<dbReference type="PANTHER" id="PTHR30461:SF2">
    <property type="entry name" value="SERINE RECOMBINASE PINE-RELATED"/>
    <property type="match status" value="1"/>
</dbReference>
<dbReference type="EMBL" id="BJUK01000003">
    <property type="protein sequence ID" value="GEK46021.1"/>
    <property type="molecule type" value="Genomic_DNA"/>
</dbReference>
<gene>
    <name evidence="4" type="ORF">HPA02_03040</name>
</gene>
<dbReference type="PROSITE" id="PS51736">
    <property type="entry name" value="RECOMBINASES_3"/>
    <property type="match status" value="1"/>
</dbReference>
<dbReference type="Proteomes" id="UP000321275">
    <property type="component" value="Unassembled WGS sequence"/>
</dbReference>
<dbReference type="Pfam" id="PF00239">
    <property type="entry name" value="Resolvase"/>
    <property type="match status" value="1"/>
</dbReference>
<reference evidence="4 5" key="1">
    <citation type="submission" date="2019-07" db="EMBL/GenBank/DDBJ databases">
        <title>Whole genome shotgun sequence of Halomonas pacifica NBRC 102220.</title>
        <authorList>
            <person name="Hosoyama A."/>
            <person name="Uohara A."/>
            <person name="Ohji S."/>
            <person name="Ichikawa N."/>
        </authorList>
    </citation>
    <scope>NUCLEOTIDE SEQUENCE [LARGE SCALE GENOMIC DNA]</scope>
    <source>
        <strain evidence="4 5">NBRC 102220</strain>
    </source>
</reference>
<accession>A0A510X4X9</accession>
<comment type="caution">
    <text evidence="4">The sequence shown here is derived from an EMBL/GenBank/DDBJ whole genome shotgun (WGS) entry which is preliminary data.</text>
</comment>
<dbReference type="PANTHER" id="PTHR30461">
    <property type="entry name" value="DNA-INVERTASE FROM LAMBDOID PROPHAGE"/>
    <property type="match status" value="1"/>
</dbReference>
<evidence type="ECO:0000313" key="5">
    <source>
        <dbReference type="Proteomes" id="UP000321275"/>
    </source>
</evidence>
<dbReference type="AlphaFoldDB" id="A0A510X4X9"/>
<evidence type="ECO:0000256" key="1">
    <source>
        <dbReference type="ARBA" id="ARBA00023125"/>
    </source>
</evidence>
<keyword evidence="1" id="KW-0238">DNA-binding</keyword>
<dbReference type="GO" id="GO:0000150">
    <property type="term" value="F:DNA strand exchange activity"/>
    <property type="evidence" value="ECO:0007669"/>
    <property type="project" value="InterPro"/>
</dbReference>
<keyword evidence="2" id="KW-0233">DNA recombination</keyword>
<organism evidence="4 5">
    <name type="scientific">Bisbaumannia pacifica</name>
    <dbReference type="NCBI Taxonomy" id="77098"/>
    <lineage>
        <taxon>Bacteria</taxon>
        <taxon>Pseudomonadati</taxon>
        <taxon>Pseudomonadota</taxon>
        <taxon>Gammaproteobacteria</taxon>
        <taxon>Oceanospirillales</taxon>
        <taxon>Halomonadaceae</taxon>
        <taxon>Bisbaumannia</taxon>
    </lineage>
</organism>
<keyword evidence="5" id="KW-1185">Reference proteome</keyword>
<dbReference type="GO" id="GO:0003677">
    <property type="term" value="F:DNA binding"/>
    <property type="evidence" value="ECO:0007669"/>
    <property type="project" value="UniProtKB-KW"/>
</dbReference>
<dbReference type="InterPro" id="IPR036162">
    <property type="entry name" value="Resolvase-like_N_sf"/>
</dbReference>
<evidence type="ECO:0000259" key="3">
    <source>
        <dbReference type="PROSITE" id="PS51736"/>
    </source>
</evidence>
<dbReference type="CDD" id="cd03768">
    <property type="entry name" value="SR_ResInv"/>
    <property type="match status" value="1"/>
</dbReference>
<evidence type="ECO:0000256" key="2">
    <source>
        <dbReference type="ARBA" id="ARBA00023172"/>
    </source>
</evidence>
<dbReference type="OrthoDB" id="9786476at2"/>
<dbReference type="RefSeq" id="WP_146801199.1">
    <property type="nucleotide sequence ID" value="NZ_BJUK01000003.1"/>
</dbReference>
<name>A0A510X4X9_9GAMM</name>
<sequence length="197" mass="21754">MAKRVAIYSRVSTDGQTTDNQTRELQAVADRHGWEVVAEFTDHGVSGAKGRDKRPQFDQLIKGAIRRDFDVIMAWSVDRLGRSLQDLVGFLGEIHAKGVDLYLHQQGVDTTTPAGKALFQMLGVFAEFERSMIQERVKAGLSRAKAQGKKLGRPKTAPEVEQRILAARAEGLSYHRIAKQEGVGVSVVQRVLKETAA</sequence>
<proteinExistence type="predicted"/>
<dbReference type="SUPFAM" id="SSF53041">
    <property type="entry name" value="Resolvase-like"/>
    <property type="match status" value="1"/>
</dbReference>
<dbReference type="Gene3D" id="3.40.50.1390">
    <property type="entry name" value="Resolvase, N-terminal catalytic domain"/>
    <property type="match status" value="1"/>
</dbReference>